<dbReference type="Proteomes" id="UP000692954">
    <property type="component" value="Unassembled WGS sequence"/>
</dbReference>
<reference evidence="1" key="1">
    <citation type="submission" date="2021-01" db="EMBL/GenBank/DDBJ databases">
        <authorList>
            <consortium name="Genoscope - CEA"/>
            <person name="William W."/>
        </authorList>
    </citation>
    <scope>NUCLEOTIDE SEQUENCE</scope>
</reference>
<comment type="caution">
    <text evidence="1">The sequence shown here is derived from an EMBL/GenBank/DDBJ whole genome shotgun (WGS) entry which is preliminary data.</text>
</comment>
<evidence type="ECO:0000313" key="2">
    <source>
        <dbReference type="Proteomes" id="UP000692954"/>
    </source>
</evidence>
<keyword evidence="2" id="KW-1185">Reference proteome</keyword>
<evidence type="ECO:0000313" key="1">
    <source>
        <dbReference type="EMBL" id="CAD8049550.1"/>
    </source>
</evidence>
<dbReference type="AlphaFoldDB" id="A0A8S1K209"/>
<gene>
    <name evidence="1" type="ORF">PSON_ATCC_30995.1.T0040194</name>
</gene>
<dbReference type="EMBL" id="CAJJDN010000004">
    <property type="protein sequence ID" value="CAD8049550.1"/>
    <property type="molecule type" value="Genomic_DNA"/>
</dbReference>
<sequence>MHKKTKRKRGISNNFIKRNKIFDNTRLRKCNKNKVNLYLSKKKQKQNQDYKNILCNGQWIQWQMIFGNCYQKMKNKNIILIRIKFVAFFINVLKDFNTYIHKIQFIEIQKVPIFWQMKQEQSKQLILVQQSFVQKKREQRKLQQLLHQVIEHQKTGENE</sequence>
<accession>A0A8S1K209</accession>
<protein>
    <submittedName>
        <fullName evidence="1">Uncharacterized protein</fullName>
    </submittedName>
</protein>
<proteinExistence type="predicted"/>
<name>A0A8S1K209_9CILI</name>
<organism evidence="1 2">
    <name type="scientific">Paramecium sonneborni</name>
    <dbReference type="NCBI Taxonomy" id="65129"/>
    <lineage>
        <taxon>Eukaryota</taxon>
        <taxon>Sar</taxon>
        <taxon>Alveolata</taxon>
        <taxon>Ciliophora</taxon>
        <taxon>Intramacronucleata</taxon>
        <taxon>Oligohymenophorea</taxon>
        <taxon>Peniculida</taxon>
        <taxon>Parameciidae</taxon>
        <taxon>Paramecium</taxon>
    </lineage>
</organism>